<comment type="caution">
    <text evidence="11">The sequence shown here is derived from an EMBL/GenBank/DDBJ whole genome shotgun (WGS) entry which is preliminary data.</text>
</comment>
<dbReference type="EC" id="2.7.7.3" evidence="9"/>
<reference evidence="11" key="2">
    <citation type="submission" date="2020-09" db="EMBL/GenBank/DDBJ databases">
        <authorList>
            <person name="Sun Q."/>
            <person name="Kim S."/>
        </authorList>
    </citation>
    <scope>NUCLEOTIDE SEQUENCE</scope>
    <source>
        <strain evidence="11">KCTC 32020</strain>
    </source>
</reference>
<dbReference type="OrthoDB" id="9806661at2"/>
<comment type="catalytic activity">
    <reaction evidence="8 9">
        <text>(R)-4'-phosphopantetheine + ATP + H(+) = 3'-dephospho-CoA + diphosphate</text>
        <dbReference type="Rhea" id="RHEA:19801"/>
        <dbReference type="ChEBI" id="CHEBI:15378"/>
        <dbReference type="ChEBI" id="CHEBI:30616"/>
        <dbReference type="ChEBI" id="CHEBI:33019"/>
        <dbReference type="ChEBI" id="CHEBI:57328"/>
        <dbReference type="ChEBI" id="CHEBI:61723"/>
        <dbReference type="EC" id="2.7.7.3"/>
    </reaction>
</comment>
<name>A0A918YWT5_9GAMM</name>
<keyword evidence="6 9" id="KW-0460">Magnesium</keyword>
<feature type="binding site" evidence="9">
    <location>
        <position position="103"/>
    </location>
    <ligand>
        <name>ATP</name>
        <dbReference type="ChEBI" id="CHEBI:30616"/>
    </ligand>
</feature>
<dbReference type="InterPro" id="IPR001980">
    <property type="entry name" value="PPAT"/>
</dbReference>
<dbReference type="HAMAP" id="MF_00151">
    <property type="entry name" value="PPAT_bact"/>
    <property type="match status" value="1"/>
</dbReference>
<comment type="subcellular location">
    <subcellularLocation>
        <location evidence="9">Cytoplasm</location>
    </subcellularLocation>
</comment>
<feature type="binding site" evidence="9">
    <location>
        <begin position="93"/>
        <end position="95"/>
    </location>
    <ligand>
        <name>ATP</name>
        <dbReference type="ChEBI" id="CHEBI:30616"/>
    </ligand>
</feature>
<feature type="binding site" evidence="9">
    <location>
        <position position="22"/>
    </location>
    <ligand>
        <name>ATP</name>
        <dbReference type="ChEBI" id="CHEBI:30616"/>
    </ligand>
</feature>
<dbReference type="AlphaFoldDB" id="A0A918YWT5"/>
<feature type="binding site" evidence="9">
    <location>
        <begin position="128"/>
        <end position="134"/>
    </location>
    <ligand>
        <name>ATP</name>
        <dbReference type="ChEBI" id="CHEBI:30616"/>
    </ligand>
</feature>
<evidence type="ECO:0000256" key="6">
    <source>
        <dbReference type="ARBA" id="ARBA00022842"/>
    </source>
</evidence>
<feature type="binding site" evidence="9">
    <location>
        <begin position="14"/>
        <end position="15"/>
    </location>
    <ligand>
        <name>ATP</name>
        <dbReference type="ChEBI" id="CHEBI:30616"/>
    </ligand>
</feature>
<evidence type="ECO:0000256" key="9">
    <source>
        <dbReference type="HAMAP-Rule" id="MF_00151"/>
    </source>
</evidence>
<dbReference type="Pfam" id="PF01467">
    <property type="entry name" value="CTP_transf_like"/>
    <property type="match status" value="1"/>
</dbReference>
<keyword evidence="7 9" id="KW-0173">Coenzyme A biosynthesis</keyword>
<dbReference type="GO" id="GO:0005524">
    <property type="term" value="F:ATP binding"/>
    <property type="evidence" value="ECO:0007669"/>
    <property type="project" value="UniProtKB-KW"/>
</dbReference>
<comment type="cofactor">
    <cofactor evidence="9">
        <name>Mg(2+)</name>
        <dbReference type="ChEBI" id="CHEBI:18420"/>
    </cofactor>
</comment>
<dbReference type="NCBIfam" id="TIGR01510">
    <property type="entry name" value="coaD_prev_kdtB"/>
    <property type="match status" value="1"/>
</dbReference>
<sequence length="167" mass="18184">MSPARHRIAVYPGTFDPITNGHIDLVDRAAPLFERMVIGVAASPGKGPALPLELRVELARQAVARHANVEVRGFTGLLAHFVSEIGAGVLLRGLRAVSDFEYEFQMASMNRHLIPDVETLFLTPAEQYGFISSSLVREISRLGGDVSGFVPPAVASALQAHWQRHSF</sequence>
<feature type="binding site" evidence="9">
    <location>
        <position position="46"/>
    </location>
    <ligand>
        <name>substrate</name>
    </ligand>
</feature>
<dbReference type="RefSeq" id="WP_146471800.1">
    <property type="nucleotide sequence ID" value="NZ_BNCF01000001.1"/>
</dbReference>
<dbReference type="PANTHER" id="PTHR21342:SF1">
    <property type="entry name" value="PHOSPHOPANTETHEINE ADENYLYLTRANSFERASE"/>
    <property type="match status" value="1"/>
</dbReference>
<dbReference type="GO" id="GO:0004595">
    <property type="term" value="F:pantetheine-phosphate adenylyltransferase activity"/>
    <property type="evidence" value="ECO:0007669"/>
    <property type="project" value="UniProtKB-UniRule"/>
</dbReference>
<proteinExistence type="inferred from homology"/>
<dbReference type="Proteomes" id="UP000636453">
    <property type="component" value="Unassembled WGS sequence"/>
</dbReference>
<evidence type="ECO:0000256" key="2">
    <source>
        <dbReference type="ARBA" id="ARBA00022679"/>
    </source>
</evidence>
<evidence type="ECO:0000256" key="7">
    <source>
        <dbReference type="ARBA" id="ARBA00022993"/>
    </source>
</evidence>
<evidence type="ECO:0000256" key="5">
    <source>
        <dbReference type="ARBA" id="ARBA00022840"/>
    </source>
</evidence>
<keyword evidence="2 9" id="KW-0808">Transferase</keyword>
<dbReference type="InterPro" id="IPR004821">
    <property type="entry name" value="Cyt_trans-like"/>
</dbReference>
<keyword evidence="12" id="KW-1185">Reference proteome</keyword>
<dbReference type="GO" id="GO:0015937">
    <property type="term" value="P:coenzyme A biosynthetic process"/>
    <property type="evidence" value="ECO:0007669"/>
    <property type="project" value="UniProtKB-UniRule"/>
</dbReference>
<dbReference type="SUPFAM" id="SSF52374">
    <property type="entry name" value="Nucleotidylyl transferase"/>
    <property type="match status" value="1"/>
</dbReference>
<comment type="function">
    <text evidence="9">Reversibly transfers an adenylyl group from ATP to 4'-phosphopantetheine, yielding dephospho-CoA (dPCoA) and pyrophosphate.</text>
</comment>
<dbReference type="PRINTS" id="PR01020">
    <property type="entry name" value="LPSBIOSNTHSS"/>
</dbReference>
<gene>
    <name evidence="9 11" type="primary">coaD</name>
    <name evidence="11" type="ORF">GCM10007167_01600</name>
</gene>
<keyword evidence="3 9" id="KW-0548">Nucleotidyltransferase</keyword>
<comment type="subunit">
    <text evidence="9">Homohexamer.</text>
</comment>
<dbReference type="GO" id="GO:0005737">
    <property type="term" value="C:cytoplasm"/>
    <property type="evidence" value="ECO:0007669"/>
    <property type="project" value="UniProtKB-SubCell"/>
</dbReference>
<evidence type="ECO:0000256" key="8">
    <source>
        <dbReference type="ARBA" id="ARBA00029346"/>
    </source>
</evidence>
<feature type="domain" description="Cytidyltransferase-like" evidence="10">
    <location>
        <begin position="10"/>
        <end position="138"/>
    </location>
</feature>
<feature type="binding site" evidence="9">
    <location>
        <position position="78"/>
    </location>
    <ligand>
        <name>substrate</name>
    </ligand>
</feature>
<accession>A0A918YWT5</accession>
<comment type="pathway">
    <text evidence="9">Cofactor biosynthesis; coenzyme A biosynthesis; CoA from (R)-pantothenate: step 4/5.</text>
</comment>
<dbReference type="CDD" id="cd02163">
    <property type="entry name" value="PPAT"/>
    <property type="match status" value="1"/>
</dbReference>
<protein>
    <recommendedName>
        <fullName evidence="9">Phosphopantetheine adenylyltransferase</fullName>
        <ecNumber evidence="9">2.7.7.3</ecNumber>
    </recommendedName>
    <alternativeName>
        <fullName evidence="9">Dephospho-CoA pyrophosphorylase</fullName>
    </alternativeName>
    <alternativeName>
        <fullName evidence="9">Pantetheine-phosphate adenylyltransferase</fullName>
        <shortName evidence="9">PPAT</shortName>
    </alternativeName>
</protein>
<dbReference type="PANTHER" id="PTHR21342">
    <property type="entry name" value="PHOSPHOPANTETHEINE ADENYLYLTRANSFERASE"/>
    <property type="match status" value="1"/>
</dbReference>
<evidence type="ECO:0000313" key="11">
    <source>
        <dbReference type="EMBL" id="GHE25164.1"/>
    </source>
</evidence>
<evidence type="ECO:0000256" key="4">
    <source>
        <dbReference type="ARBA" id="ARBA00022741"/>
    </source>
</evidence>
<feature type="binding site" evidence="9">
    <location>
        <position position="14"/>
    </location>
    <ligand>
        <name>substrate</name>
    </ligand>
</feature>
<evidence type="ECO:0000256" key="1">
    <source>
        <dbReference type="ARBA" id="ARBA00022490"/>
    </source>
</evidence>
<feature type="binding site" evidence="9">
    <location>
        <position position="92"/>
    </location>
    <ligand>
        <name>substrate</name>
    </ligand>
</feature>
<keyword evidence="5 9" id="KW-0067">ATP-binding</keyword>
<comment type="similarity">
    <text evidence="9">Belongs to the bacterial CoaD family.</text>
</comment>
<feature type="site" description="Transition state stabilizer" evidence="9">
    <location>
        <position position="22"/>
    </location>
</feature>
<organism evidence="11 12">
    <name type="scientific">Vulcaniibacterium thermophilum</name>
    <dbReference type="NCBI Taxonomy" id="1169913"/>
    <lineage>
        <taxon>Bacteria</taxon>
        <taxon>Pseudomonadati</taxon>
        <taxon>Pseudomonadota</taxon>
        <taxon>Gammaproteobacteria</taxon>
        <taxon>Lysobacterales</taxon>
        <taxon>Lysobacteraceae</taxon>
        <taxon>Vulcaniibacterium</taxon>
    </lineage>
</organism>
<evidence type="ECO:0000259" key="10">
    <source>
        <dbReference type="Pfam" id="PF01467"/>
    </source>
</evidence>
<dbReference type="NCBIfam" id="TIGR00125">
    <property type="entry name" value="cyt_tran_rel"/>
    <property type="match status" value="1"/>
</dbReference>
<reference evidence="11" key="1">
    <citation type="journal article" date="2014" name="Int. J. Syst. Evol. Microbiol.">
        <title>Complete genome sequence of Corynebacterium casei LMG S-19264T (=DSM 44701T), isolated from a smear-ripened cheese.</title>
        <authorList>
            <consortium name="US DOE Joint Genome Institute (JGI-PGF)"/>
            <person name="Walter F."/>
            <person name="Albersmeier A."/>
            <person name="Kalinowski J."/>
            <person name="Ruckert C."/>
        </authorList>
    </citation>
    <scope>NUCLEOTIDE SEQUENCE</scope>
    <source>
        <strain evidence="11">KCTC 32020</strain>
    </source>
</reference>
<dbReference type="Gene3D" id="3.40.50.620">
    <property type="entry name" value="HUPs"/>
    <property type="match status" value="1"/>
</dbReference>
<evidence type="ECO:0000313" key="12">
    <source>
        <dbReference type="Proteomes" id="UP000636453"/>
    </source>
</evidence>
<dbReference type="InterPro" id="IPR014729">
    <property type="entry name" value="Rossmann-like_a/b/a_fold"/>
</dbReference>
<keyword evidence="4 9" id="KW-0547">Nucleotide-binding</keyword>
<keyword evidence="1 9" id="KW-0963">Cytoplasm</keyword>
<dbReference type="EMBL" id="BNCF01000001">
    <property type="protein sequence ID" value="GHE25164.1"/>
    <property type="molecule type" value="Genomic_DNA"/>
</dbReference>
<evidence type="ECO:0000256" key="3">
    <source>
        <dbReference type="ARBA" id="ARBA00022695"/>
    </source>
</evidence>